<accession>A0A915JSE0</accession>
<organism evidence="1 2">
    <name type="scientific">Romanomermis culicivorax</name>
    <name type="common">Nematode worm</name>
    <dbReference type="NCBI Taxonomy" id="13658"/>
    <lineage>
        <taxon>Eukaryota</taxon>
        <taxon>Metazoa</taxon>
        <taxon>Ecdysozoa</taxon>
        <taxon>Nematoda</taxon>
        <taxon>Enoplea</taxon>
        <taxon>Dorylaimia</taxon>
        <taxon>Mermithida</taxon>
        <taxon>Mermithoidea</taxon>
        <taxon>Mermithidae</taxon>
        <taxon>Romanomermis</taxon>
    </lineage>
</organism>
<evidence type="ECO:0000313" key="1">
    <source>
        <dbReference type="Proteomes" id="UP000887565"/>
    </source>
</evidence>
<keyword evidence="1" id="KW-1185">Reference proteome</keyword>
<protein>
    <submittedName>
        <fullName evidence="2">Uncharacterized protein</fullName>
    </submittedName>
</protein>
<dbReference type="Proteomes" id="UP000887565">
    <property type="component" value="Unplaced"/>
</dbReference>
<name>A0A915JSE0_ROMCU</name>
<sequence length="75" mass="8845">MLVKSENDKDITAVEIVYKRFYNEFSFKNYQETCMPKRQIREATRKISAQFKNQPKIQSLTAEEIASNIYVYVTG</sequence>
<dbReference type="WBParaSite" id="nRc.2.0.1.t29225-RA">
    <property type="protein sequence ID" value="nRc.2.0.1.t29225-RA"/>
    <property type="gene ID" value="nRc.2.0.1.g29225"/>
</dbReference>
<proteinExistence type="predicted"/>
<reference evidence="2" key="1">
    <citation type="submission" date="2022-11" db="UniProtKB">
        <authorList>
            <consortium name="WormBaseParasite"/>
        </authorList>
    </citation>
    <scope>IDENTIFICATION</scope>
</reference>
<dbReference type="AlphaFoldDB" id="A0A915JSE0"/>
<evidence type="ECO:0000313" key="2">
    <source>
        <dbReference type="WBParaSite" id="nRc.2.0.1.t29225-RA"/>
    </source>
</evidence>